<dbReference type="Proteomes" id="UP000543598">
    <property type="component" value="Unassembled WGS sequence"/>
</dbReference>
<feature type="transmembrane region" description="Helical" evidence="6">
    <location>
        <begin position="60"/>
        <end position="82"/>
    </location>
</feature>
<comment type="subcellular location">
    <subcellularLocation>
        <location evidence="1">Membrane</location>
        <topology evidence="1">Multi-pass membrane protein</topology>
    </subcellularLocation>
</comment>
<keyword evidence="2" id="KW-0813">Transport</keyword>
<dbReference type="GO" id="GO:0016020">
    <property type="term" value="C:membrane"/>
    <property type="evidence" value="ECO:0007669"/>
    <property type="project" value="UniProtKB-SubCell"/>
</dbReference>
<feature type="transmembrane region" description="Helical" evidence="6">
    <location>
        <begin position="277"/>
        <end position="301"/>
    </location>
</feature>
<keyword evidence="4 6" id="KW-1133">Transmembrane helix</keyword>
<dbReference type="PANTHER" id="PTHR43243:SF4">
    <property type="entry name" value="CATIONIC AMINO ACID TRANSPORTER 4"/>
    <property type="match status" value="1"/>
</dbReference>
<evidence type="ECO:0000256" key="6">
    <source>
        <dbReference type="SAM" id="Phobius"/>
    </source>
</evidence>
<feature type="transmembrane region" description="Helical" evidence="6">
    <location>
        <begin position="145"/>
        <end position="167"/>
    </location>
</feature>
<proteinExistence type="predicted"/>
<evidence type="ECO:0000256" key="1">
    <source>
        <dbReference type="ARBA" id="ARBA00004141"/>
    </source>
</evidence>
<evidence type="ECO:0000256" key="4">
    <source>
        <dbReference type="ARBA" id="ARBA00022989"/>
    </source>
</evidence>
<sequence>MNLMRTKSVEQSIADTDEPEFRLKKSLSALDLTVFGVGVVIGAGIFTLTGRAAHEVAGPAIVVSFVVAAIACGLAAMCYAEFASTVPVSGSAYTFSYASLGELFAWIIGWDLILEMFLGASVVAQGWSAYLGLFLDQLGIHIPDAIGYGGTVDLMAILLVVVLGGLMTFGIKESLRVNLVLVAVKIFIVLFVIVAGIQFVNPANYSPFVPDAAPRETGTGLTQPLLQFLSGIEPAAFGVGGIFAGAALVFFAYIGFDVVATTAEETKNPQRDLPIGIIASLVICTVLYCAVALVVTGMVSYDELDPAAALANAFAYHGQAWMATLISAGAVAGLTTVVLTLLIGATRIIFAMSRDALLPQRLAKVHPRYRTPWVISIVVTAVVAVVAGFTPIGILEEMVNIGTLSAFVLVSVGVIALRRRRPDLPRAFRVPLNPWLPALSAIICTYLMLNLTVETWLRFVIWLVIGFAIYFAYSQRRSRLGKDTAVYYNPALPDLVSGPANAARREVAEQDAVAGDAVGDDGFEPPTRSV</sequence>
<dbReference type="GO" id="GO:0015171">
    <property type="term" value="F:amino acid transmembrane transporter activity"/>
    <property type="evidence" value="ECO:0007669"/>
    <property type="project" value="TreeGrafter"/>
</dbReference>
<evidence type="ECO:0000313" key="8">
    <source>
        <dbReference type="Proteomes" id="UP000543598"/>
    </source>
</evidence>
<feature type="transmembrane region" description="Helical" evidence="6">
    <location>
        <begin position="179"/>
        <end position="200"/>
    </location>
</feature>
<dbReference type="EMBL" id="JABEMB010000001">
    <property type="protein sequence ID" value="NNH02356.1"/>
    <property type="molecule type" value="Genomic_DNA"/>
</dbReference>
<feature type="transmembrane region" description="Helical" evidence="6">
    <location>
        <begin position="371"/>
        <end position="392"/>
    </location>
</feature>
<accession>A0A7Y2LWY4</accession>
<dbReference type="Gene3D" id="1.20.1740.10">
    <property type="entry name" value="Amino acid/polyamine transporter I"/>
    <property type="match status" value="1"/>
</dbReference>
<dbReference type="PIRSF" id="PIRSF006060">
    <property type="entry name" value="AA_transporter"/>
    <property type="match status" value="1"/>
</dbReference>
<feature type="transmembrane region" description="Helical" evidence="6">
    <location>
        <begin position="29"/>
        <end position="48"/>
    </location>
</feature>
<feature type="transmembrane region" description="Helical" evidence="6">
    <location>
        <begin position="321"/>
        <end position="350"/>
    </location>
</feature>
<dbReference type="RefSeq" id="WP_167041809.1">
    <property type="nucleotide sequence ID" value="NZ_BAAANA010000003.1"/>
</dbReference>
<keyword evidence="5 6" id="KW-0472">Membrane</keyword>
<dbReference type="InterPro" id="IPR002293">
    <property type="entry name" value="AA/rel_permease1"/>
</dbReference>
<dbReference type="PANTHER" id="PTHR43243">
    <property type="entry name" value="INNER MEMBRANE TRANSPORTER YGJI-RELATED"/>
    <property type="match status" value="1"/>
</dbReference>
<feature type="transmembrane region" description="Helical" evidence="6">
    <location>
        <begin position="235"/>
        <end position="256"/>
    </location>
</feature>
<dbReference type="AlphaFoldDB" id="A0A7Y2LWY4"/>
<dbReference type="Pfam" id="PF13520">
    <property type="entry name" value="AA_permease_2"/>
    <property type="match status" value="1"/>
</dbReference>
<protein>
    <submittedName>
        <fullName evidence="7">Amino acid permease</fullName>
    </submittedName>
</protein>
<evidence type="ECO:0000313" key="7">
    <source>
        <dbReference type="EMBL" id="NNH02356.1"/>
    </source>
</evidence>
<name>A0A7Y2LWY4_9MICO</name>
<keyword evidence="8" id="KW-1185">Reference proteome</keyword>
<reference evidence="7 8" key="1">
    <citation type="submission" date="2020-05" db="EMBL/GenBank/DDBJ databases">
        <title>MicrobeNet Type strains.</title>
        <authorList>
            <person name="Nicholson A.C."/>
        </authorList>
    </citation>
    <scope>NUCLEOTIDE SEQUENCE [LARGE SCALE GENOMIC DNA]</scope>
    <source>
        <strain evidence="7 8">JCM 14282</strain>
    </source>
</reference>
<feature type="transmembrane region" description="Helical" evidence="6">
    <location>
        <begin position="430"/>
        <end position="449"/>
    </location>
</feature>
<feature type="transmembrane region" description="Helical" evidence="6">
    <location>
        <begin position="455"/>
        <end position="473"/>
    </location>
</feature>
<comment type="caution">
    <text evidence="7">The sequence shown here is derived from an EMBL/GenBank/DDBJ whole genome shotgun (WGS) entry which is preliminary data.</text>
</comment>
<evidence type="ECO:0000256" key="5">
    <source>
        <dbReference type="ARBA" id="ARBA00023136"/>
    </source>
</evidence>
<keyword evidence="3 6" id="KW-0812">Transmembrane</keyword>
<evidence type="ECO:0000256" key="3">
    <source>
        <dbReference type="ARBA" id="ARBA00022692"/>
    </source>
</evidence>
<feature type="transmembrane region" description="Helical" evidence="6">
    <location>
        <begin position="103"/>
        <end position="125"/>
    </location>
</feature>
<gene>
    <name evidence="7" type="ORF">HLA99_00515</name>
</gene>
<evidence type="ECO:0000256" key="2">
    <source>
        <dbReference type="ARBA" id="ARBA00022448"/>
    </source>
</evidence>
<feature type="transmembrane region" description="Helical" evidence="6">
    <location>
        <begin position="398"/>
        <end position="418"/>
    </location>
</feature>
<organism evidence="7 8">
    <name type="scientific">Microbacterium ulmi</name>
    <dbReference type="NCBI Taxonomy" id="179095"/>
    <lineage>
        <taxon>Bacteria</taxon>
        <taxon>Bacillati</taxon>
        <taxon>Actinomycetota</taxon>
        <taxon>Actinomycetes</taxon>
        <taxon>Micrococcales</taxon>
        <taxon>Microbacteriaceae</taxon>
        <taxon>Microbacterium</taxon>
    </lineage>
</organism>